<dbReference type="Proteomes" id="UP001500954">
    <property type="component" value="Unassembled WGS sequence"/>
</dbReference>
<keyword evidence="9" id="KW-0676">Redox-active center</keyword>
<evidence type="ECO:0000313" key="13">
    <source>
        <dbReference type="Proteomes" id="UP001500954"/>
    </source>
</evidence>
<dbReference type="Gene3D" id="1.20.1440.130">
    <property type="entry name" value="VKOR domain"/>
    <property type="match status" value="1"/>
</dbReference>
<keyword evidence="8" id="KW-1015">Disulfide bond</keyword>
<dbReference type="Pfam" id="PF13462">
    <property type="entry name" value="Thioredoxin_4"/>
    <property type="match status" value="1"/>
</dbReference>
<evidence type="ECO:0000256" key="10">
    <source>
        <dbReference type="SAM" id="Phobius"/>
    </source>
</evidence>
<evidence type="ECO:0000256" key="9">
    <source>
        <dbReference type="ARBA" id="ARBA00023284"/>
    </source>
</evidence>
<protein>
    <recommendedName>
        <fullName evidence="11">Peptidase C39 domain-containing protein</fullName>
    </recommendedName>
</protein>
<evidence type="ECO:0000259" key="11">
    <source>
        <dbReference type="PROSITE" id="PS50990"/>
    </source>
</evidence>
<feature type="transmembrane region" description="Helical" evidence="10">
    <location>
        <begin position="293"/>
        <end position="311"/>
    </location>
</feature>
<keyword evidence="7 10" id="KW-0472">Membrane</keyword>
<dbReference type="InterPro" id="IPR036249">
    <property type="entry name" value="Thioredoxin-like_sf"/>
</dbReference>
<dbReference type="PROSITE" id="PS50990">
    <property type="entry name" value="PEPTIDASE_C39"/>
    <property type="match status" value="1"/>
</dbReference>
<keyword evidence="13" id="KW-1185">Reference proteome</keyword>
<dbReference type="CDD" id="cd12921">
    <property type="entry name" value="VKOR_4"/>
    <property type="match status" value="1"/>
</dbReference>
<evidence type="ECO:0000256" key="8">
    <source>
        <dbReference type="ARBA" id="ARBA00023157"/>
    </source>
</evidence>
<feature type="transmembrane region" description="Helical" evidence="10">
    <location>
        <begin position="143"/>
        <end position="161"/>
    </location>
</feature>
<keyword evidence="4" id="KW-0874">Quinone</keyword>
<keyword evidence="5 10" id="KW-1133">Transmembrane helix</keyword>
<comment type="similarity">
    <text evidence="2">Belongs to the VKOR family.</text>
</comment>
<dbReference type="Pfam" id="PF07884">
    <property type="entry name" value="VKOR"/>
    <property type="match status" value="1"/>
</dbReference>
<dbReference type="InterPro" id="IPR038354">
    <property type="entry name" value="VKOR_sf"/>
</dbReference>
<keyword evidence="3 10" id="KW-0812">Transmembrane</keyword>
<dbReference type="InterPro" id="IPR012336">
    <property type="entry name" value="Thioredoxin-like_fold"/>
</dbReference>
<feature type="transmembrane region" description="Helical" evidence="10">
    <location>
        <begin position="264"/>
        <end position="286"/>
    </location>
</feature>
<dbReference type="Gene3D" id="3.90.70.10">
    <property type="entry name" value="Cysteine proteinases"/>
    <property type="match status" value="1"/>
</dbReference>
<organism evidence="12 13">
    <name type="scientific">Snuella lapsa</name>
    <dbReference type="NCBI Taxonomy" id="870481"/>
    <lineage>
        <taxon>Bacteria</taxon>
        <taxon>Pseudomonadati</taxon>
        <taxon>Bacteroidota</taxon>
        <taxon>Flavobacteriia</taxon>
        <taxon>Flavobacteriales</taxon>
        <taxon>Flavobacteriaceae</taxon>
        <taxon>Snuella</taxon>
    </lineage>
</organism>
<feature type="transmembrane region" description="Helical" evidence="10">
    <location>
        <begin position="235"/>
        <end position="258"/>
    </location>
</feature>
<dbReference type="SUPFAM" id="SSF52833">
    <property type="entry name" value="Thioredoxin-like"/>
    <property type="match status" value="1"/>
</dbReference>
<evidence type="ECO:0000256" key="6">
    <source>
        <dbReference type="ARBA" id="ARBA00023002"/>
    </source>
</evidence>
<feature type="domain" description="Peptidase C39" evidence="11">
    <location>
        <begin position="1"/>
        <end position="120"/>
    </location>
</feature>
<dbReference type="InterPro" id="IPR012932">
    <property type="entry name" value="VKOR"/>
</dbReference>
<evidence type="ECO:0000256" key="4">
    <source>
        <dbReference type="ARBA" id="ARBA00022719"/>
    </source>
</evidence>
<accession>A0ABP6XE77</accession>
<evidence type="ECO:0000256" key="2">
    <source>
        <dbReference type="ARBA" id="ARBA00006214"/>
    </source>
</evidence>
<evidence type="ECO:0000256" key="1">
    <source>
        <dbReference type="ARBA" id="ARBA00004141"/>
    </source>
</evidence>
<comment type="subcellular location">
    <subcellularLocation>
        <location evidence="1">Membrane</location>
        <topology evidence="1">Multi-pass membrane protein</topology>
    </subcellularLocation>
</comment>
<keyword evidence="6" id="KW-0560">Oxidoreductase</keyword>
<dbReference type="InterPro" id="IPR005074">
    <property type="entry name" value="Peptidase_C39"/>
</dbReference>
<dbReference type="RefSeq" id="WP_345005078.1">
    <property type="nucleotide sequence ID" value="NZ_BAABCY010000034.1"/>
</dbReference>
<evidence type="ECO:0000256" key="5">
    <source>
        <dbReference type="ARBA" id="ARBA00022989"/>
    </source>
</evidence>
<dbReference type="EMBL" id="BAABCY010000034">
    <property type="protein sequence ID" value="GAA3563832.1"/>
    <property type="molecule type" value="Genomic_DNA"/>
</dbReference>
<dbReference type="Gene3D" id="3.40.30.10">
    <property type="entry name" value="Glutaredoxin"/>
    <property type="match status" value="1"/>
</dbReference>
<gene>
    <name evidence="12" type="ORF">GCM10022395_12970</name>
</gene>
<feature type="transmembrane region" description="Helical" evidence="10">
    <location>
        <begin position="173"/>
        <end position="196"/>
    </location>
</feature>
<name>A0ABP6XE77_9FLAO</name>
<reference evidence="13" key="1">
    <citation type="journal article" date="2019" name="Int. J. Syst. Evol. Microbiol.">
        <title>The Global Catalogue of Microorganisms (GCM) 10K type strain sequencing project: providing services to taxonomists for standard genome sequencing and annotation.</title>
        <authorList>
            <consortium name="The Broad Institute Genomics Platform"/>
            <consortium name="The Broad Institute Genome Sequencing Center for Infectious Disease"/>
            <person name="Wu L."/>
            <person name="Ma J."/>
        </authorList>
    </citation>
    <scope>NUCLEOTIDE SEQUENCE [LARGE SCALE GENOMIC DNA]</scope>
    <source>
        <strain evidence="13">JCM 17111</strain>
    </source>
</reference>
<evidence type="ECO:0000256" key="7">
    <source>
        <dbReference type="ARBA" id="ARBA00023136"/>
    </source>
</evidence>
<comment type="caution">
    <text evidence="12">The sequence shown here is derived from an EMBL/GenBank/DDBJ whole genome shotgun (WGS) entry which is preliminary data.</text>
</comment>
<sequence length="531" mass="60330">MLDNCVNTTERFLTSLNIEYTKKYLKDCVLSHPDHPSLLSIFDTLKKYRIDTLAVKIDLDKLKDMPMPCVVQVEENNQHMFFVLQNISNKNVSYYGHGDKRIDIDLKDFSKQWTGVCLLVETNENSKEKDIEKKLFTRDLQNVLMSSIILLILVWGIFNFTASEVFNNVPLHLFYTIACILLKIIGLIVGVFLLWFEVDQYNPTLQNFCTGGAGSKINCNAVLNSKQAKLLNGTLSLSLLVFSYFFGSLACLMISGFSLNVLSILGWLSFISLPIIPISIYCQAVVIKQWCKFCIIIQAVLLAEIGVSFFSDFYKNTIGYETIPLLLALLLIPMLGWKLLRPLLEQEKEVNVHKRGLKKIKHNPDVLEGLLVKSRKIKTSTEGLGISLTNAEAKYHVIKVCNPYCGPCAKAHPALEDLVNAGKINLQILFTARSGEDRMRKPVSHFLAIDEKGDSPKTQQALDDWYLADQKDYEVFAKKYPMNGELKQQSKKIESMRAWCDAEHITHTPTIFINGHELPKEYSVEDLREVL</sequence>
<evidence type="ECO:0000256" key="3">
    <source>
        <dbReference type="ARBA" id="ARBA00022692"/>
    </source>
</evidence>
<proteinExistence type="inferred from homology"/>
<feature type="transmembrane region" description="Helical" evidence="10">
    <location>
        <begin position="323"/>
        <end position="340"/>
    </location>
</feature>
<dbReference type="Pfam" id="PF03412">
    <property type="entry name" value="Peptidase_C39"/>
    <property type="match status" value="1"/>
</dbReference>
<evidence type="ECO:0000313" key="12">
    <source>
        <dbReference type="EMBL" id="GAA3563832.1"/>
    </source>
</evidence>